<reference evidence="1" key="1">
    <citation type="journal article" date="2023" name="Mol. Phylogenet. Evol.">
        <title>Genome-scale phylogeny and comparative genomics of the fungal order Sordariales.</title>
        <authorList>
            <person name="Hensen N."/>
            <person name="Bonometti L."/>
            <person name="Westerberg I."/>
            <person name="Brannstrom I.O."/>
            <person name="Guillou S."/>
            <person name="Cros-Aarteil S."/>
            <person name="Calhoun S."/>
            <person name="Haridas S."/>
            <person name="Kuo A."/>
            <person name="Mondo S."/>
            <person name="Pangilinan J."/>
            <person name="Riley R."/>
            <person name="LaButti K."/>
            <person name="Andreopoulos B."/>
            <person name="Lipzen A."/>
            <person name="Chen C."/>
            <person name="Yan M."/>
            <person name="Daum C."/>
            <person name="Ng V."/>
            <person name="Clum A."/>
            <person name="Steindorff A."/>
            <person name="Ohm R.A."/>
            <person name="Martin F."/>
            <person name="Silar P."/>
            <person name="Natvig D.O."/>
            <person name="Lalanne C."/>
            <person name="Gautier V."/>
            <person name="Ament-Velasquez S.L."/>
            <person name="Kruys A."/>
            <person name="Hutchinson M.I."/>
            <person name="Powell A.J."/>
            <person name="Barry K."/>
            <person name="Miller A.N."/>
            <person name="Grigoriev I.V."/>
            <person name="Debuchy R."/>
            <person name="Gladieux P."/>
            <person name="Hiltunen Thoren M."/>
            <person name="Johannesson H."/>
        </authorList>
    </citation>
    <scope>NUCLEOTIDE SEQUENCE</scope>
    <source>
        <strain evidence="1">CBS 168.71</strain>
    </source>
</reference>
<evidence type="ECO:0000313" key="1">
    <source>
        <dbReference type="EMBL" id="KAK3291182.1"/>
    </source>
</evidence>
<dbReference type="GeneID" id="87841712"/>
<reference evidence="1" key="2">
    <citation type="submission" date="2023-06" db="EMBL/GenBank/DDBJ databases">
        <authorList>
            <consortium name="Lawrence Berkeley National Laboratory"/>
            <person name="Haridas S."/>
            <person name="Hensen N."/>
            <person name="Bonometti L."/>
            <person name="Westerberg I."/>
            <person name="Brannstrom I.O."/>
            <person name="Guillou S."/>
            <person name="Cros-Aarteil S."/>
            <person name="Calhoun S."/>
            <person name="Kuo A."/>
            <person name="Mondo S."/>
            <person name="Pangilinan J."/>
            <person name="Riley R."/>
            <person name="Labutti K."/>
            <person name="Andreopoulos B."/>
            <person name="Lipzen A."/>
            <person name="Chen C."/>
            <person name="Yanf M."/>
            <person name="Daum C."/>
            <person name="Ng V."/>
            <person name="Clum A."/>
            <person name="Steindorff A."/>
            <person name="Ohm R."/>
            <person name="Martin F."/>
            <person name="Silar P."/>
            <person name="Natvig D."/>
            <person name="Lalanne C."/>
            <person name="Gautier V."/>
            <person name="Ament-Velasquez S.L."/>
            <person name="Kruys A."/>
            <person name="Hutchinson M.I."/>
            <person name="Powell A.J."/>
            <person name="Barry K."/>
            <person name="Miller A.N."/>
            <person name="Grigoriev I.V."/>
            <person name="Debuchy R."/>
            <person name="Gladieux P."/>
            <person name="Thoren M.H."/>
            <person name="Johannesson H."/>
        </authorList>
    </citation>
    <scope>NUCLEOTIDE SEQUENCE</scope>
    <source>
        <strain evidence="1">CBS 168.71</strain>
    </source>
</reference>
<name>A0AAE0LN26_9PEZI</name>
<dbReference type="AlphaFoldDB" id="A0AAE0LN26"/>
<organism evidence="1 2">
    <name type="scientific">Chaetomium fimeti</name>
    <dbReference type="NCBI Taxonomy" id="1854472"/>
    <lineage>
        <taxon>Eukaryota</taxon>
        <taxon>Fungi</taxon>
        <taxon>Dikarya</taxon>
        <taxon>Ascomycota</taxon>
        <taxon>Pezizomycotina</taxon>
        <taxon>Sordariomycetes</taxon>
        <taxon>Sordariomycetidae</taxon>
        <taxon>Sordariales</taxon>
        <taxon>Chaetomiaceae</taxon>
        <taxon>Chaetomium</taxon>
    </lineage>
</organism>
<accession>A0AAE0LN26</accession>
<dbReference type="RefSeq" id="XP_062654696.1">
    <property type="nucleotide sequence ID" value="XM_062804764.1"/>
</dbReference>
<dbReference type="Proteomes" id="UP001278766">
    <property type="component" value="Unassembled WGS sequence"/>
</dbReference>
<keyword evidence="2" id="KW-1185">Reference proteome</keyword>
<dbReference type="EMBL" id="JAUEPN010000010">
    <property type="protein sequence ID" value="KAK3291182.1"/>
    <property type="molecule type" value="Genomic_DNA"/>
</dbReference>
<comment type="caution">
    <text evidence="1">The sequence shown here is derived from an EMBL/GenBank/DDBJ whole genome shotgun (WGS) entry which is preliminary data.</text>
</comment>
<sequence length="289" mass="31556">MKTRVSVSGDRERRRLGNLGEEMDRRRRVVINGGESSWRLSPSQGMLVLESSCRTGVLLIAHRRRRSCTPCWVASVAATKLSWIVHWIVGPSPRAPTGGSMGSTTSRLNKPATLSQLASMEPIAMREFPALHMVNHTVFPRIMIPARTVKAMARATKTTTAARTSAQQAYSRIQEMGHGAERQNRCIRWNGGARATNLPRATNPPRAATMAPNMALRMVGSAGRWRVDEVGVKTRKDEWNNGGQSLLLGVCCEVMEVGPQQGGSSNARLERVLSSLAVEEGDGMEGSGR</sequence>
<evidence type="ECO:0000313" key="2">
    <source>
        <dbReference type="Proteomes" id="UP001278766"/>
    </source>
</evidence>
<gene>
    <name evidence="1" type="ORF">B0H64DRAFT_410021</name>
</gene>
<protein>
    <submittedName>
        <fullName evidence="1">Uncharacterized protein</fullName>
    </submittedName>
</protein>
<proteinExistence type="predicted"/>